<proteinExistence type="predicted"/>
<protein>
    <recommendedName>
        <fullName evidence="3">F-box domain-containing protein</fullName>
    </recommendedName>
</protein>
<dbReference type="AlphaFoldDB" id="A0A397V9C4"/>
<evidence type="ECO:0000313" key="2">
    <source>
        <dbReference type="Proteomes" id="UP000266673"/>
    </source>
</evidence>
<evidence type="ECO:0008006" key="3">
    <source>
        <dbReference type="Google" id="ProtNLM"/>
    </source>
</evidence>
<accession>A0A397V9C4</accession>
<dbReference type="OrthoDB" id="2469538at2759"/>
<organism evidence="1 2">
    <name type="scientific">Gigaspora rosea</name>
    <dbReference type="NCBI Taxonomy" id="44941"/>
    <lineage>
        <taxon>Eukaryota</taxon>
        <taxon>Fungi</taxon>
        <taxon>Fungi incertae sedis</taxon>
        <taxon>Mucoromycota</taxon>
        <taxon>Glomeromycotina</taxon>
        <taxon>Glomeromycetes</taxon>
        <taxon>Diversisporales</taxon>
        <taxon>Gigasporaceae</taxon>
        <taxon>Gigaspora</taxon>
    </lineage>
</organism>
<sequence length="300" mass="35601">MPREALIKKFERQLLSGKYDIGNVTIQYLTETEKLLFRKLRHATEAGPSQIFEIIEDDKTKSIFEKLKISEILAEIANNLSPRSILNFLLVNKSIYQKMHGHFKEYQNFWRNYFFQFPKELSRLEALVLYRYKQCLHCKNEITDPVIIYELKIKICRQCIGDALISRKEFEETYLPDDANPTNKEAIIKAIYSVEFMQLQGSYLSFDFRYSSSSLHILFFLKEDIIMFAKELYQINDDNLAYNWLQKKADIVYQYQKNILKAKHTLINDKNMETMLNNATFYIPSEYSLSDNLNSIRSYI</sequence>
<gene>
    <name evidence="1" type="ORF">C2G38_2191412</name>
</gene>
<keyword evidence="2" id="KW-1185">Reference proteome</keyword>
<dbReference type="EMBL" id="QKWP01000716">
    <property type="protein sequence ID" value="RIB15886.1"/>
    <property type="molecule type" value="Genomic_DNA"/>
</dbReference>
<dbReference type="Proteomes" id="UP000266673">
    <property type="component" value="Unassembled WGS sequence"/>
</dbReference>
<name>A0A397V9C4_9GLOM</name>
<evidence type="ECO:0000313" key="1">
    <source>
        <dbReference type="EMBL" id="RIB15886.1"/>
    </source>
</evidence>
<reference evidence="1 2" key="1">
    <citation type="submission" date="2018-06" db="EMBL/GenBank/DDBJ databases">
        <title>Comparative genomics reveals the genomic features of Rhizophagus irregularis, R. cerebriforme, R. diaphanum and Gigaspora rosea, and their symbiotic lifestyle signature.</title>
        <authorList>
            <person name="Morin E."/>
            <person name="San Clemente H."/>
            <person name="Chen E.C.H."/>
            <person name="De La Providencia I."/>
            <person name="Hainaut M."/>
            <person name="Kuo A."/>
            <person name="Kohler A."/>
            <person name="Murat C."/>
            <person name="Tang N."/>
            <person name="Roy S."/>
            <person name="Loubradou J."/>
            <person name="Henrissat B."/>
            <person name="Grigoriev I.V."/>
            <person name="Corradi N."/>
            <person name="Roux C."/>
            <person name="Martin F.M."/>
        </authorList>
    </citation>
    <scope>NUCLEOTIDE SEQUENCE [LARGE SCALE GENOMIC DNA]</scope>
    <source>
        <strain evidence="1 2">DAOM 194757</strain>
    </source>
</reference>
<comment type="caution">
    <text evidence="1">The sequence shown here is derived from an EMBL/GenBank/DDBJ whole genome shotgun (WGS) entry which is preliminary data.</text>
</comment>